<evidence type="ECO:0000313" key="8">
    <source>
        <dbReference type="EMBL" id="TVM34501.1"/>
    </source>
</evidence>
<accession>A0A6P1ZH66</accession>
<feature type="transmembrane region" description="Helical" evidence="6">
    <location>
        <begin position="42"/>
        <end position="59"/>
    </location>
</feature>
<evidence type="ECO:0000256" key="4">
    <source>
        <dbReference type="ARBA" id="ARBA00022989"/>
    </source>
</evidence>
<reference evidence="8 9" key="1">
    <citation type="submission" date="2018-06" db="EMBL/GenBank/DDBJ databases">
        <title>Complete genome of Desulfovibrio marinus P48SEP.</title>
        <authorList>
            <person name="Crispim J.S."/>
            <person name="Vidigal P.M.P."/>
            <person name="Silva L.C.F."/>
            <person name="Araujo L.C."/>
            <person name="Laguardia C.N."/>
            <person name="Dias R.S."/>
            <person name="Sousa M.P."/>
            <person name="Paula S.O."/>
            <person name="Silva C."/>
        </authorList>
    </citation>
    <scope>NUCLEOTIDE SEQUENCE [LARGE SCALE GENOMIC DNA]</scope>
    <source>
        <strain evidence="8 9">P48SEP</strain>
    </source>
</reference>
<keyword evidence="10" id="KW-1185">Reference proteome</keyword>
<evidence type="ECO:0000256" key="2">
    <source>
        <dbReference type="ARBA" id="ARBA00005587"/>
    </source>
</evidence>
<feature type="transmembrane region" description="Helical" evidence="6">
    <location>
        <begin position="105"/>
        <end position="122"/>
    </location>
</feature>
<dbReference type="InterPro" id="IPR000791">
    <property type="entry name" value="Gpr1/Fun34/SatP-like"/>
</dbReference>
<feature type="transmembrane region" description="Helical" evidence="6">
    <location>
        <begin position="160"/>
        <end position="181"/>
    </location>
</feature>
<dbReference type="Proteomes" id="UP000434052">
    <property type="component" value="Unassembled WGS sequence"/>
</dbReference>
<comment type="similarity">
    <text evidence="2">Belongs to the acetate uptake transporter (AceTr) (TC 2.A.96) family.</text>
</comment>
<dbReference type="Pfam" id="PF01184">
    <property type="entry name" value="Gpr1_Fun34_YaaH"/>
    <property type="match status" value="1"/>
</dbReference>
<comment type="subcellular location">
    <subcellularLocation>
        <location evidence="1">Membrane</location>
        <topology evidence="1">Multi-pass membrane protein</topology>
    </subcellularLocation>
</comment>
<keyword evidence="4 6" id="KW-1133">Transmembrane helix</keyword>
<protein>
    <recommendedName>
        <fullName evidence="11">GPR1/FUN34/yaaH family protein</fullName>
    </recommendedName>
</protein>
<evidence type="ECO:0000313" key="10">
    <source>
        <dbReference type="Proteomes" id="UP000503251"/>
    </source>
</evidence>
<gene>
    <name evidence="8" type="ORF">DQK91_07965</name>
    <name evidence="7" type="ORF">E8L03_01020</name>
</gene>
<dbReference type="OrthoDB" id="9787939at2"/>
<dbReference type="GO" id="GO:0016020">
    <property type="term" value="C:membrane"/>
    <property type="evidence" value="ECO:0007669"/>
    <property type="project" value="UniProtKB-SubCell"/>
</dbReference>
<organism evidence="8 9">
    <name type="scientific">Oceanidesulfovibrio marinus</name>
    <dbReference type="NCBI Taxonomy" id="370038"/>
    <lineage>
        <taxon>Bacteria</taxon>
        <taxon>Pseudomonadati</taxon>
        <taxon>Thermodesulfobacteriota</taxon>
        <taxon>Desulfovibrionia</taxon>
        <taxon>Desulfovibrionales</taxon>
        <taxon>Desulfovibrionaceae</taxon>
        <taxon>Oceanidesulfovibrio</taxon>
    </lineage>
</organism>
<feature type="transmembrane region" description="Helical" evidence="6">
    <location>
        <begin position="129"/>
        <end position="148"/>
    </location>
</feature>
<reference evidence="7 10" key="2">
    <citation type="submission" date="2019-04" db="EMBL/GenBank/DDBJ databases">
        <title>Isolation and culture of sulfate reducing bacteria from the cold seep of the South China Sea.</title>
        <authorList>
            <person name="Sun C."/>
            <person name="Liu R."/>
        </authorList>
    </citation>
    <scope>NUCLEOTIDE SEQUENCE [LARGE SCALE GENOMIC DNA]</scope>
    <source>
        <strain evidence="7 10">CS1</strain>
    </source>
</reference>
<dbReference type="PROSITE" id="PS51257">
    <property type="entry name" value="PROKAR_LIPOPROTEIN"/>
    <property type="match status" value="1"/>
</dbReference>
<proteinExistence type="inferred from homology"/>
<feature type="transmembrane region" description="Helical" evidence="6">
    <location>
        <begin position="12"/>
        <end position="30"/>
    </location>
</feature>
<dbReference type="AlphaFoldDB" id="A0A6P1ZH66"/>
<dbReference type="RefSeq" id="WP_144234895.1">
    <property type="nucleotide sequence ID" value="NZ_CP039543.1"/>
</dbReference>
<keyword evidence="3 6" id="KW-0812">Transmembrane</keyword>
<evidence type="ECO:0000313" key="7">
    <source>
        <dbReference type="EMBL" id="QJT07585.1"/>
    </source>
</evidence>
<evidence type="ECO:0000256" key="3">
    <source>
        <dbReference type="ARBA" id="ARBA00022692"/>
    </source>
</evidence>
<evidence type="ECO:0000256" key="1">
    <source>
        <dbReference type="ARBA" id="ARBA00004141"/>
    </source>
</evidence>
<feature type="transmembrane region" description="Helical" evidence="6">
    <location>
        <begin position="71"/>
        <end position="93"/>
    </location>
</feature>
<dbReference type="EMBL" id="QMIF01000004">
    <property type="protein sequence ID" value="TVM34501.1"/>
    <property type="molecule type" value="Genomic_DNA"/>
</dbReference>
<sequence>MAEQPVKWANSAPAGLGALAVACFCFYAYLGGHVEPTSIPLLGLWLLGGALVQYTVCILEYKEGALVGGNVFHIFAAFFMMVSGLELIFKYLVTAFGWLPLDHTIDGFAWIALWIFIWTMTLGYLKSPFLLFVLVLCIDIGVPIVALHDLGIFGHAQLQIASFAFLTAGILGLYIAAAIVMNNEFKRTILPMPGALVKMA</sequence>
<evidence type="ECO:0000256" key="5">
    <source>
        <dbReference type="ARBA" id="ARBA00023136"/>
    </source>
</evidence>
<evidence type="ECO:0000256" key="6">
    <source>
        <dbReference type="SAM" id="Phobius"/>
    </source>
</evidence>
<dbReference type="Proteomes" id="UP000503251">
    <property type="component" value="Chromosome"/>
</dbReference>
<evidence type="ECO:0000313" key="9">
    <source>
        <dbReference type="Proteomes" id="UP000434052"/>
    </source>
</evidence>
<keyword evidence="5 6" id="KW-0472">Membrane</keyword>
<name>A0A6P1ZH66_9BACT</name>
<evidence type="ECO:0008006" key="11">
    <source>
        <dbReference type="Google" id="ProtNLM"/>
    </source>
</evidence>
<dbReference type="EMBL" id="CP039543">
    <property type="protein sequence ID" value="QJT07585.1"/>
    <property type="molecule type" value="Genomic_DNA"/>
</dbReference>